<accession>A0A927GDJ3</accession>
<organism evidence="1 2">
    <name type="scientific">Spirosoma validum</name>
    <dbReference type="NCBI Taxonomy" id="2771355"/>
    <lineage>
        <taxon>Bacteria</taxon>
        <taxon>Pseudomonadati</taxon>
        <taxon>Bacteroidota</taxon>
        <taxon>Cytophagia</taxon>
        <taxon>Cytophagales</taxon>
        <taxon>Cytophagaceae</taxon>
        <taxon>Spirosoma</taxon>
    </lineage>
</organism>
<evidence type="ECO:0000313" key="1">
    <source>
        <dbReference type="EMBL" id="MBD2753862.1"/>
    </source>
</evidence>
<dbReference type="Proteomes" id="UP000653797">
    <property type="component" value="Unassembled WGS sequence"/>
</dbReference>
<dbReference type="RefSeq" id="WP_191039503.1">
    <property type="nucleotide sequence ID" value="NZ_JACXAA010000004.1"/>
</dbReference>
<proteinExistence type="predicted"/>
<comment type="caution">
    <text evidence="1">The sequence shown here is derived from an EMBL/GenBank/DDBJ whole genome shotgun (WGS) entry which is preliminary data.</text>
</comment>
<gene>
    <name evidence="1" type="ORF">IC230_13230</name>
</gene>
<dbReference type="EMBL" id="JACXAA010000004">
    <property type="protein sequence ID" value="MBD2753862.1"/>
    <property type="molecule type" value="Genomic_DNA"/>
</dbReference>
<name>A0A927GDJ3_9BACT</name>
<reference evidence="1" key="1">
    <citation type="submission" date="2020-09" db="EMBL/GenBank/DDBJ databases">
        <authorList>
            <person name="Kim M.K."/>
        </authorList>
    </citation>
    <scope>NUCLEOTIDE SEQUENCE</scope>
    <source>
        <strain evidence="1">BT704</strain>
    </source>
</reference>
<evidence type="ECO:0000313" key="2">
    <source>
        <dbReference type="Proteomes" id="UP000653797"/>
    </source>
</evidence>
<protein>
    <recommendedName>
        <fullName evidence="3">Capsule assembly Wzi family protein</fullName>
    </recommendedName>
</protein>
<sequence>MSGLRPFAVSVLFILCVHATAIGQQRSVIQGELEVGSVFSSASTAPFWLRTNQYGIVPIQAPSGIFQAAIWKTYRTPDSVHSRKFDWGFRLNPVLTYDRADKAQLLLPEANLSVRFKSIELYVGRRRTVTGLGDTTLSSGFYASSGNALPIPKIQIGTIGYAPLHFTKDFVAINAAFAHGWFNVPYIQGVRWHQKHLYVRLGKPASALKFYAGVNHQVQWAGHADYLKDRPDVGDGSGYLPSDWSFYKYVVFSYTPKDWELIPGYTAFDSYRVGNSVGSIDFGVELNTKGSHLLAYYQHTYEDVSGLVFLNMPDGLWGISYSPKPVRSSSFRVSRLTLEYLTTKSQSGSSFYIPGSTYQGVDNYYNHSQYNEGWSYFGRTMGTPFIAPRQDFDPSYNLPGGQFFINNRVNMWYVGLQATYRKALFTLRTSYSRNYGTYNDPFKTDVPQFSSLLAAQIPMFRLTNTYLVAKFALDNGGLYTKASGGYIGFKKNW</sequence>
<dbReference type="InterPro" id="IPR038636">
    <property type="entry name" value="Wzi_sf"/>
</dbReference>
<keyword evidence="2" id="KW-1185">Reference proteome</keyword>
<evidence type="ECO:0008006" key="3">
    <source>
        <dbReference type="Google" id="ProtNLM"/>
    </source>
</evidence>
<dbReference type="Gene3D" id="2.40.160.130">
    <property type="entry name" value="Capsule assembly protein Wzi"/>
    <property type="match status" value="1"/>
</dbReference>
<dbReference type="AlphaFoldDB" id="A0A927GDJ3"/>